<evidence type="ECO:0000256" key="12">
    <source>
        <dbReference type="PROSITE-ProRule" id="PRU00339"/>
    </source>
</evidence>
<keyword evidence="5" id="KW-0597">Phosphoprotein</keyword>
<dbReference type="Pfam" id="PF13181">
    <property type="entry name" value="TPR_8"/>
    <property type="match status" value="1"/>
</dbReference>
<dbReference type="Ensembl" id="ENSSANT00000025653.1">
    <property type="protein sequence ID" value="ENSSANP00000024081.1"/>
    <property type="gene ID" value="ENSSANG00000011213.1"/>
</dbReference>
<evidence type="ECO:0000256" key="7">
    <source>
        <dbReference type="ARBA" id="ARBA00022803"/>
    </source>
</evidence>
<dbReference type="PROSITE" id="PS50005">
    <property type="entry name" value="TPR"/>
    <property type="match status" value="1"/>
</dbReference>
<evidence type="ECO:0000256" key="11">
    <source>
        <dbReference type="ARBA" id="ARBA00073839"/>
    </source>
</evidence>
<evidence type="ECO:0000256" key="1">
    <source>
        <dbReference type="ARBA" id="ARBA00004236"/>
    </source>
</evidence>
<comment type="function">
    <text evidence="9">Component of a complex required to localize phosphatidylinositol 4-kinase (PI4K) to the plasma membrane. The complex acts as a regulator of phosphatidylinositol 4-phosphate (PtdIns(4)P) synthesis. In the complex, plays a central role in bridging PI4KA to EFR3B and HYCC1, via direct interactions.</text>
</comment>
<feature type="domain" description="Tetratricopeptide repeat protein 7 N-terminal" evidence="13">
    <location>
        <begin position="2"/>
        <end position="387"/>
    </location>
</feature>
<dbReference type="InterPro" id="IPR013105">
    <property type="entry name" value="TPR_2"/>
</dbReference>
<feature type="repeat" description="TPR" evidence="12">
    <location>
        <begin position="722"/>
        <end position="755"/>
    </location>
</feature>
<dbReference type="Proteomes" id="UP000472260">
    <property type="component" value="Unassembled WGS sequence"/>
</dbReference>
<sequence length="835" mass="93919">MTARKSGSRLETEIERCRSEGQWDKIPELVRQLSAKLISNDDLGELLLGEAKLQQYLKENPIKQGASPRGPRPRLQEVRKHLTAALDRGNLKPEYMQEASLIMAKLCYVEGDYREALNQYSRVNLDEMQLVGAPVYRLSTIAEAYATKGLCLEKVPMASPSLSNRNADRDQEIITCYEKSGDIALLYLQEVEKALSVGIQNRSPKPGPVTQEQELGYFLETGLQRAHVIHFKNGNLTRGVGRFREILRAVETRTTQNLRMTIARQLAEILLRGMCEQSYWNPLEDPPHHSPLDDPLRHTPHTKDYALSRRPRIYSGENLFCPQENTEEALLLLLISESMANRDAVLSRIPEHNNDRIISLQSASLVYDLLTIALGRRGQYEMLSECLERAMKFAFEEFHLWFQLSARAVKVLKECMRLKPDDPTIPLLAVKLCIGNLHWLEEGERFAKIVIDMGEKAAEFRAKGYLAIGLVYSLRATDASLRGMQEEYQKKALSAFQRAQSLSLTDHLAVFYLALQLAVSRQIPEALGYVRQALQLQGDDVHSLHLLALLLSAQKHYHDALNIIEMALSEYPENFILLFTKVKLETLCRGPEEALLSCKRMLQIWKSCYNLTNPSDSGRGSSLLDRAVADRRQLNAMTLPDFSDPETGSVHATSIAASRVEQALSEVASSLQSSAPKQGPLHPWMTLAQIWLHAAEVYIGMGKAAEATACTQEAANLFPMSHNVLFMKGQVAELRGNVDEAKRWYEEALSISPTHVKTMQRLSLILHQLQRYSLAEKILRDAVQVNSTAHDVWNSLGEVLQTQGNDAAATECFLTALELEASCPILPFTIIPRTL</sequence>
<dbReference type="Gene3D" id="1.25.40.10">
    <property type="entry name" value="Tetratricopeptide repeat domain"/>
    <property type="match status" value="2"/>
</dbReference>
<comment type="subcellular location">
    <subcellularLocation>
        <location evidence="1">Cell membrane</location>
    </subcellularLocation>
    <subcellularLocation>
        <location evidence="2">Cytoplasm</location>
        <location evidence="2">Cytosol</location>
    </subcellularLocation>
</comment>
<gene>
    <name evidence="14" type="primary">ttc7b</name>
</gene>
<reference evidence="14" key="1">
    <citation type="submission" date="2025-08" db="UniProtKB">
        <authorList>
            <consortium name="Ensembl"/>
        </authorList>
    </citation>
    <scope>IDENTIFICATION</scope>
</reference>
<dbReference type="SUPFAM" id="SSF48452">
    <property type="entry name" value="TPR-like"/>
    <property type="match status" value="2"/>
</dbReference>
<evidence type="ECO:0000256" key="9">
    <source>
        <dbReference type="ARBA" id="ARBA00054379"/>
    </source>
</evidence>
<evidence type="ECO:0000256" key="3">
    <source>
        <dbReference type="ARBA" id="ARBA00022475"/>
    </source>
</evidence>
<name>A0A671LUL4_9TELE</name>
<keyword evidence="7 12" id="KW-0802">TPR repeat</keyword>
<evidence type="ECO:0000256" key="5">
    <source>
        <dbReference type="ARBA" id="ARBA00022553"/>
    </source>
</evidence>
<dbReference type="SMART" id="SM00028">
    <property type="entry name" value="TPR"/>
    <property type="match status" value="6"/>
</dbReference>
<evidence type="ECO:0000256" key="4">
    <source>
        <dbReference type="ARBA" id="ARBA00022490"/>
    </source>
</evidence>
<dbReference type="InterPro" id="IPR045819">
    <property type="entry name" value="TTC7_N"/>
</dbReference>
<dbReference type="Pfam" id="PF19440">
    <property type="entry name" value="TTC7_N"/>
    <property type="match status" value="1"/>
</dbReference>
<dbReference type="GO" id="GO:0046854">
    <property type="term" value="P:phosphatidylinositol phosphate biosynthetic process"/>
    <property type="evidence" value="ECO:0007669"/>
    <property type="project" value="TreeGrafter"/>
</dbReference>
<keyword evidence="6" id="KW-0677">Repeat</keyword>
<dbReference type="AlphaFoldDB" id="A0A671LUL4"/>
<comment type="subunit">
    <text evidence="10">Component of a phosphatidylinositol 4-kinase (PI4K) complex, composed of PI4KA, EFR3 (EFR3A or EFR3B), TTC7 (TTC7A or TTC7B) and HYCC (HYCC1 or HYCC2). Interacts with PI4KA, interaction is direct. Interacts with EFR3 (EFR3A or EFR3B), interaction is direct. Interacts with HYCC (HYCC1 or HYCC2), interaction is direct. Association with the PI4K complex is strongly reduced by TMEM150A.</text>
</comment>
<dbReference type="GO" id="GO:0005829">
    <property type="term" value="C:cytosol"/>
    <property type="evidence" value="ECO:0007669"/>
    <property type="project" value="UniProtKB-SubCell"/>
</dbReference>
<dbReference type="InterPro" id="IPR051722">
    <property type="entry name" value="Endocytosis_PI4K-reg_protein"/>
</dbReference>
<evidence type="ECO:0000256" key="8">
    <source>
        <dbReference type="ARBA" id="ARBA00023136"/>
    </source>
</evidence>
<dbReference type="FunFam" id="1.25.40.10:FF:000030">
    <property type="entry name" value="Tetratricopeptide repeat domain 7B"/>
    <property type="match status" value="1"/>
</dbReference>
<keyword evidence="4" id="KW-0963">Cytoplasm</keyword>
<keyword evidence="15" id="KW-1185">Reference proteome</keyword>
<dbReference type="FunFam" id="1.25.40.10:FF:000035">
    <property type="entry name" value="Tetratricopeptide repeat domain 7B"/>
    <property type="match status" value="1"/>
</dbReference>
<dbReference type="InterPro" id="IPR011990">
    <property type="entry name" value="TPR-like_helical_dom_sf"/>
</dbReference>
<accession>A0A671LUL4</accession>
<organism evidence="14 15">
    <name type="scientific">Sinocyclocheilus anshuiensis</name>
    <dbReference type="NCBI Taxonomy" id="1608454"/>
    <lineage>
        <taxon>Eukaryota</taxon>
        <taxon>Metazoa</taxon>
        <taxon>Chordata</taxon>
        <taxon>Craniata</taxon>
        <taxon>Vertebrata</taxon>
        <taxon>Euteleostomi</taxon>
        <taxon>Actinopterygii</taxon>
        <taxon>Neopterygii</taxon>
        <taxon>Teleostei</taxon>
        <taxon>Ostariophysi</taxon>
        <taxon>Cypriniformes</taxon>
        <taxon>Cyprinidae</taxon>
        <taxon>Cyprininae</taxon>
        <taxon>Sinocyclocheilus</taxon>
    </lineage>
</organism>
<evidence type="ECO:0000256" key="10">
    <source>
        <dbReference type="ARBA" id="ARBA00062872"/>
    </source>
</evidence>
<evidence type="ECO:0000256" key="6">
    <source>
        <dbReference type="ARBA" id="ARBA00022737"/>
    </source>
</evidence>
<dbReference type="PANTHER" id="PTHR23083:SF365">
    <property type="entry name" value="TETRATRICOPEPTIDE REPEAT PROTEIN 7B"/>
    <property type="match status" value="1"/>
</dbReference>
<evidence type="ECO:0000313" key="15">
    <source>
        <dbReference type="Proteomes" id="UP000472260"/>
    </source>
</evidence>
<evidence type="ECO:0000256" key="2">
    <source>
        <dbReference type="ARBA" id="ARBA00004514"/>
    </source>
</evidence>
<reference evidence="14" key="2">
    <citation type="submission" date="2025-09" db="UniProtKB">
        <authorList>
            <consortium name="Ensembl"/>
        </authorList>
    </citation>
    <scope>IDENTIFICATION</scope>
</reference>
<dbReference type="Pfam" id="PF07719">
    <property type="entry name" value="TPR_2"/>
    <property type="match status" value="1"/>
</dbReference>
<dbReference type="PANTHER" id="PTHR23083">
    <property type="entry name" value="TETRATRICOPEPTIDE REPEAT PROTEIN, TPR"/>
    <property type="match status" value="1"/>
</dbReference>
<evidence type="ECO:0000259" key="13">
    <source>
        <dbReference type="Pfam" id="PF19440"/>
    </source>
</evidence>
<proteinExistence type="predicted"/>
<dbReference type="GO" id="GO:0072659">
    <property type="term" value="P:protein localization to plasma membrane"/>
    <property type="evidence" value="ECO:0007669"/>
    <property type="project" value="TreeGrafter"/>
</dbReference>
<evidence type="ECO:0000313" key="14">
    <source>
        <dbReference type="Ensembl" id="ENSSANP00000024081.1"/>
    </source>
</evidence>
<dbReference type="GO" id="GO:0005886">
    <property type="term" value="C:plasma membrane"/>
    <property type="evidence" value="ECO:0007669"/>
    <property type="project" value="UniProtKB-SubCell"/>
</dbReference>
<dbReference type="InterPro" id="IPR019734">
    <property type="entry name" value="TPR_rpt"/>
</dbReference>
<protein>
    <recommendedName>
        <fullName evidence="11">Tetratricopeptide repeat protein 7B</fullName>
    </recommendedName>
</protein>
<keyword evidence="3" id="KW-1003">Cell membrane</keyword>
<keyword evidence="8" id="KW-0472">Membrane</keyword>